<dbReference type="InterPro" id="IPR003594">
    <property type="entry name" value="HATPase_dom"/>
</dbReference>
<keyword evidence="11" id="KW-0749">Sporulation</keyword>
<feature type="transmembrane region" description="Helical" evidence="14">
    <location>
        <begin position="7"/>
        <end position="27"/>
    </location>
</feature>
<dbReference type="GO" id="GO:0000155">
    <property type="term" value="F:phosphorelay sensor kinase activity"/>
    <property type="evidence" value="ECO:0007669"/>
    <property type="project" value="InterPro"/>
</dbReference>
<evidence type="ECO:0000256" key="12">
    <source>
        <dbReference type="ARBA" id="ARBA00022989"/>
    </source>
</evidence>
<keyword evidence="12 14" id="KW-1133">Transmembrane helix</keyword>
<name>A0A6L3V8S8_9BACI</name>
<dbReference type="Proteomes" id="UP000481030">
    <property type="component" value="Unassembled WGS sequence"/>
</dbReference>
<dbReference type="OrthoDB" id="9815750at2"/>
<keyword evidence="8" id="KW-0547">Nucleotide-binding</keyword>
<organism evidence="16 17">
    <name type="scientific">Cytobacillus depressus</name>
    <dbReference type="NCBI Taxonomy" id="1602942"/>
    <lineage>
        <taxon>Bacteria</taxon>
        <taxon>Bacillati</taxon>
        <taxon>Bacillota</taxon>
        <taxon>Bacilli</taxon>
        <taxon>Bacillales</taxon>
        <taxon>Bacillaceae</taxon>
        <taxon>Cytobacillus</taxon>
    </lineage>
</organism>
<keyword evidence="7 14" id="KW-0812">Transmembrane</keyword>
<dbReference type="SUPFAM" id="SSF103190">
    <property type="entry name" value="Sensory domain-like"/>
    <property type="match status" value="1"/>
</dbReference>
<evidence type="ECO:0000259" key="15">
    <source>
        <dbReference type="PROSITE" id="PS50109"/>
    </source>
</evidence>
<evidence type="ECO:0000256" key="2">
    <source>
        <dbReference type="ARBA" id="ARBA00004651"/>
    </source>
</evidence>
<evidence type="ECO:0000256" key="8">
    <source>
        <dbReference type="ARBA" id="ARBA00022741"/>
    </source>
</evidence>
<dbReference type="InterPro" id="IPR003661">
    <property type="entry name" value="HisK_dim/P_dom"/>
</dbReference>
<evidence type="ECO:0000256" key="11">
    <source>
        <dbReference type="ARBA" id="ARBA00022969"/>
    </source>
</evidence>
<evidence type="ECO:0000256" key="10">
    <source>
        <dbReference type="ARBA" id="ARBA00022840"/>
    </source>
</evidence>
<dbReference type="InterPro" id="IPR004358">
    <property type="entry name" value="Sig_transdc_His_kin-like_C"/>
</dbReference>
<dbReference type="InterPro" id="IPR036097">
    <property type="entry name" value="HisK_dim/P_sf"/>
</dbReference>
<evidence type="ECO:0000313" key="16">
    <source>
        <dbReference type="EMBL" id="KAB2337308.1"/>
    </source>
</evidence>
<dbReference type="Gene3D" id="3.30.565.10">
    <property type="entry name" value="Histidine kinase-like ATPase, C-terminal domain"/>
    <property type="match status" value="1"/>
</dbReference>
<sequence length="500" mass="56680">MKNHIKNYILYMVVVICPILIGVLYHLNDAINRDYQDRKEEAIWTGSVHQRSFDQFIAETVTSLDTLSLIIESAIDSPQSFELLLKNMQSKEPRYGGIYLLNAAGTIITGSNLLLKDANLSNQDYVNDIMRTKDIIISDNYEILKNGQKVIGIGKPVLNENGELQYIIVAHLRMDYMQNIMRLLTPDTKLSVINSVDTPIMDINMNKSPEFSNKNFMTLPIDRLPWSIKVEIPPKDYRAIFQSVSKALLLYIFIFHILFLFIKYVMLKRQTAREKKENELQKLELVGTLAASTAHEIRNPLTGIKGLIQLLSEKYTKTEDKYYFSVINDEINRINEIVSEFLILGKPTAQKTEIIDIGVILKELEPLILSEANLNNVNYKLTLPKIPILVDCTKDQIKQVLLNISKNALESMQNGGDLIINLFNDQNKCHIQITDTGTGISEENLEKIFQPFYTSKDSGTGLGLVVCRRILHSFGGEIKISSKVNSGTTVDIFLPSQTNS</sequence>
<keyword evidence="14" id="KW-0472">Membrane</keyword>
<keyword evidence="5" id="KW-0597">Phosphoprotein</keyword>
<dbReference type="Pfam" id="PF00512">
    <property type="entry name" value="HisKA"/>
    <property type="match status" value="1"/>
</dbReference>
<dbReference type="PANTHER" id="PTHR43065">
    <property type="entry name" value="SENSOR HISTIDINE KINASE"/>
    <property type="match status" value="1"/>
</dbReference>
<evidence type="ECO:0000256" key="4">
    <source>
        <dbReference type="ARBA" id="ARBA00022475"/>
    </source>
</evidence>
<feature type="domain" description="Histidine kinase" evidence="15">
    <location>
        <begin position="292"/>
        <end position="498"/>
    </location>
</feature>
<dbReference type="CDD" id="cd12914">
    <property type="entry name" value="PDC1_DGC_like"/>
    <property type="match status" value="1"/>
</dbReference>
<keyword evidence="10" id="KW-0067">ATP-binding</keyword>
<evidence type="ECO:0000256" key="3">
    <source>
        <dbReference type="ARBA" id="ARBA00012438"/>
    </source>
</evidence>
<dbReference type="RefSeq" id="WP_151534000.1">
    <property type="nucleotide sequence ID" value="NZ_WBOS01000002.1"/>
</dbReference>
<dbReference type="CDD" id="cd00082">
    <property type="entry name" value="HisKA"/>
    <property type="match status" value="1"/>
</dbReference>
<dbReference type="InterPro" id="IPR005467">
    <property type="entry name" value="His_kinase_dom"/>
</dbReference>
<dbReference type="FunFam" id="1.10.287.130:FF:000040">
    <property type="entry name" value="PAS domain-containing sensor histidine kinase"/>
    <property type="match status" value="1"/>
</dbReference>
<evidence type="ECO:0000256" key="14">
    <source>
        <dbReference type="SAM" id="Phobius"/>
    </source>
</evidence>
<evidence type="ECO:0000313" key="17">
    <source>
        <dbReference type="Proteomes" id="UP000481030"/>
    </source>
</evidence>
<evidence type="ECO:0000256" key="9">
    <source>
        <dbReference type="ARBA" id="ARBA00022777"/>
    </source>
</evidence>
<comment type="catalytic activity">
    <reaction evidence="1">
        <text>ATP + protein L-histidine = ADP + protein N-phospho-L-histidine.</text>
        <dbReference type="EC" id="2.7.13.3"/>
    </reaction>
</comment>
<comment type="caution">
    <text evidence="16">The sequence shown here is derived from an EMBL/GenBank/DDBJ whole genome shotgun (WGS) entry which is preliminary data.</text>
</comment>
<keyword evidence="13" id="KW-0902">Two-component regulatory system</keyword>
<accession>A0A6L3V8S8</accession>
<dbReference type="SUPFAM" id="SSF55874">
    <property type="entry name" value="ATPase domain of HSP90 chaperone/DNA topoisomerase II/histidine kinase"/>
    <property type="match status" value="1"/>
</dbReference>
<protein>
    <recommendedName>
        <fullName evidence="3">histidine kinase</fullName>
        <ecNumber evidence="3">2.7.13.3</ecNumber>
    </recommendedName>
</protein>
<evidence type="ECO:0000256" key="5">
    <source>
        <dbReference type="ARBA" id="ARBA00022553"/>
    </source>
</evidence>
<keyword evidence="9 16" id="KW-0418">Kinase</keyword>
<dbReference type="PROSITE" id="PS50109">
    <property type="entry name" value="HIS_KIN"/>
    <property type="match status" value="1"/>
</dbReference>
<dbReference type="Gene3D" id="3.30.450.20">
    <property type="entry name" value="PAS domain"/>
    <property type="match status" value="2"/>
</dbReference>
<keyword evidence="17" id="KW-1185">Reference proteome</keyword>
<dbReference type="InterPro" id="IPR036890">
    <property type="entry name" value="HATPase_C_sf"/>
</dbReference>
<dbReference type="AlphaFoldDB" id="A0A6L3V8S8"/>
<evidence type="ECO:0000256" key="6">
    <source>
        <dbReference type="ARBA" id="ARBA00022679"/>
    </source>
</evidence>
<comment type="subcellular location">
    <subcellularLocation>
        <location evidence="2">Cell membrane</location>
        <topology evidence="2">Multi-pass membrane protein</topology>
    </subcellularLocation>
</comment>
<dbReference type="SMART" id="SM00388">
    <property type="entry name" value="HisKA"/>
    <property type="match status" value="1"/>
</dbReference>
<dbReference type="GO" id="GO:0030435">
    <property type="term" value="P:sporulation resulting in formation of a cellular spore"/>
    <property type="evidence" value="ECO:0007669"/>
    <property type="project" value="UniProtKB-KW"/>
</dbReference>
<reference evidence="16 17" key="1">
    <citation type="journal article" date="2016" name="Antonie Van Leeuwenhoek">
        <title>Bacillus depressus sp. nov., isolated from soil of a sunflower field.</title>
        <authorList>
            <person name="Wei X."/>
            <person name="Xin D."/>
            <person name="Xin Y."/>
            <person name="Zhang H."/>
            <person name="Wang T."/>
            <person name="Zhang J."/>
        </authorList>
    </citation>
    <scope>NUCLEOTIDE SEQUENCE [LARGE SCALE GENOMIC DNA]</scope>
    <source>
        <strain evidence="16 17">BZ1</strain>
    </source>
</reference>
<evidence type="ECO:0000256" key="13">
    <source>
        <dbReference type="ARBA" id="ARBA00023012"/>
    </source>
</evidence>
<proteinExistence type="predicted"/>
<keyword evidence="4" id="KW-1003">Cell membrane</keyword>
<evidence type="ECO:0000256" key="1">
    <source>
        <dbReference type="ARBA" id="ARBA00000085"/>
    </source>
</evidence>
<dbReference type="SUPFAM" id="SSF47384">
    <property type="entry name" value="Homodimeric domain of signal transducing histidine kinase"/>
    <property type="match status" value="1"/>
</dbReference>
<gene>
    <name evidence="16" type="ORF">F7731_06755</name>
</gene>
<evidence type="ECO:0000256" key="7">
    <source>
        <dbReference type="ARBA" id="ARBA00022692"/>
    </source>
</evidence>
<dbReference type="SMART" id="SM00387">
    <property type="entry name" value="HATPase_c"/>
    <property type="match status" value="1"/>
</dbReference>
<dbReference type="GO" id="GO:0005886">
    <property type="term" value="C:plasma membrane"/>
    <property type="evidence" value="ECO:0007669"/>
    <property type="project" value="UniProtKB-SubCell"/>
</dbReference>
<dbReference type="PRINTS" id="PR00344">
    <property type="entry name" value="BCTRLSENSOR"/>
</dbReference>
<dbReference type="GO" id="GO:0005524">
    <property type="term" value="F:ATP binding"/>
    <property type="evidence" value="ECO:0007669"/>
    <property type="project" value="UniProtKB-KW"/>
</dbReference>
<dbReference type="EC" id="2.7.13.3" evidence="3"/>
<feature type="transmembrane region" description="Helical" evidence="14">
    <location>
        <begin position="248"/>
        <end position="266"/>
    </location>
</feature>
<dbReference type="InterPro" id="IPR029151">
    <property type="entry name" value="Sensor-like_sf"/>
</dbReference>
<keyword evidence="6" id="KW-0808">Transferase</keyword>
<dbReference type="Gene3D" id="1.10.287.130">
    <property type="match status" value="1"/>
</dbReference>
<dbReference type="Pfam" id="PF02518">
    <property type="entry name" value="HATPase_c"/>
    <property type="match status" value="1"/>
</dbReference>
<dbReference type="EMBL" id="WBOS01000002">
    <property type="protein sequence ID" value="KAB2337308.1"/>
    <property type="molecule type" value="Genomic_DNA"/>
</dbReference>
<dbReference type="PANTHER" id="PTHR43065:SF10">
    <property type="entry name" value="PEROXIDE STRESS-ACTIVATED HISTIDINE KINASE MAK3"/>
    <property type="match status" value="1"/>
</dbReference>